<reference evidence="2" key="1">
    <citation type="journal article" date="2017" name="Nat. Ecol. Evol.">
        <title>Genome expansion and lineage-specific genetic innovations in the forest pathogenic fungi Armillaria.</title>
        <authorList>
            <person name="Sipos G."/>
            <person name="Prasanna A.N."/>
            <person name="Walter M.C."/>
            <person name="O'Connor E."/>
            <person name="Balint B."/>
            <person name="Krizsan K."/>
            <person name="Kiss B."/>
            <person name="Hess J."/>
            <person name="Varga T."/>
            <person name="Slot J."/>
            <person name="Riley R."/>
            <person name="Boka B."/>
            <person name="Rigling D."/>
            <person name="Barry K."/>
            <person name="Lee J."/>
            <person name="Mihaltcheva S."/>
            <person name="LaButti K."/>
            <person name="Lipzen A."/>
            <person name="Waldron R."/>
            <person name="Moloney N.M."/>
            <person name="Sperisen C."/>
            <person name="Kredics L."/>
            <person name="Vagvoelgyi C."/>
            <person name="Patrignani A."/>
            <person name="Fitzpatrick D."/>
            <person name="Nagy I."/>
            <person name="Doyle S."/>
            <person name="Anderson J.B."/>
            <person name="Grigoriev I.V."/>
            <person name="Gueldener U."/>
            <person name="Muensterkoetter M."/>
            <person name="Nagy L.G."/>
        </authorList>
    </citation>
    <scope>NUCLEOTIDE SEQUENCE [LARGE SCALE GENOMIC DNA]</scope>
    <source>
        <strain evidence="2">C18/9</strain>
    </source>
</reference>
<evidence type="ECO:0000313" key="2">
    <source>
        <dbReference type="Proteomes" id="UP000219338"/>
    </source>
</evidence>
<keyword evidence="2" id="KW-1185">Reference proteome</keyword>
<organism evidence="1 2">
    <name type="scientific">Armillaria ostoyae</name>
    <name type="common">Armillaria root rot fungus</name>
    <dbReference type="NCBI Taxonomy" id="47428"/>
    <lineage>
        <taxon>Eukaryota</taxon>
        <taxon>Fungi</taxon>
        <taxon>Dikarya</taxon>
        <taxon>Basidiomycota</taxon>
        <taxon>Agaricomycotina</taxon>
        <taxon>Agaricomycetes</taxon>
        <taxon>Agaricomycetidae</taxon>
        <taxon>Agaricales</taxon>
        <taxon>Marasmiineae</taxon>
        <taxon>Physalacriaceae</taxon>
        <taxon>Armillaria</taxon>
    </lineage>
</organism>
<gene>
    <name evidence="1" type="ORF">ARMOST_14316</name>
</gene>
<evidence type="ECO:0000313" key="1">
    <source>
        <dbReference type="EMBL" id="SJL10920.1"/>
    </source>
</evidence>
<name>A0A284RQ88_ARMOS</name>
<dbReference type="Proteomes" id="UP000219338">
    <property type="component" value="Unassembled WGS sequence"/>
</dbReference>
<sequence length="102" mass="11390">MVRVCEVYQDIKRTESLQSSEHKCATIERAQRWLLELPAILRTRPPVTLHPKCSISDSVIAETSASHIADSLIVRPQNLLDGSLSLTMQSKLDLFANETTVS</sequence>
<proteinExistence type="predicted"/>
<accession>A0A284RQ88</accession>
<dbReference type="EMBL" id="FUEG01000013">
    <property type="protein sequence ID" value="SJL10920.1"/>
    <property type="molecule type" value="Genomic_DNA"/>
</dbReference>
<dbReference type="AlphaFoldDB" id="A0A284RQ88"/>
<protein>
    <submittedName>
        <fullName evidence="1">Uncharacterized protein</fullName>
    </submittedName>
</protein>